<dbReference type="EMBL" id="CAVNYO010000441">
    <property type="protein sequence ID" value="CAK5280961.1"/>
    <property type="molecule type" value="Genomic_DNA"/>
</dbReference>
<accession>A0AAD2Q6A6</accession>
<name>A0AAD2Q6A6_9AGAR</name>
<evidence type="ECO:0000313" key="2">
    <source>
        <dbReference type="EMBL" id="CAK5280961.1"/>
    </source>
</evidence>
<protein>
    <submittedName>
        <fullName evidence="2">Uncharacterized protein</fullName>
    </submittedName>
</protein>
<feature type="compositionally biased region" description="Basic residues" evidence="1">
    <location>
        <begin position="428"/>
        <end position="440"/>
    </location>
</feature>
<comment type="caution">
    <text evidence="2">The sequence shown here is derived from an EMBL/GenBank/DDBJ whole genome shotgun (WGS) entry which is preliminary data.</text>
</comment>
<dbReference type="Proteomes" id="UP001295794">
    <property type="component" value="Unassembled WGS sequence"/>
</dbReference>
<proteinExistence type="predicted"/>
<keyword evidence="3" id="KW-1185">Reference proteome</keyword>
<organism evidence="2 3">
    <name type="scientific">Mycena citricolor</name>
    <dbReference type="NCBI Taxonomy" id="2018698"/>
    <lineage>
        <taxon>Eukaryota</taxon>
        <taxon>Fungi</taxon>
        <taxon>Dikarya</taxon>
        <taxon>Basidiomycota</taxon>
        <taxon>Agaricomycotina</taxon>
        <taxon>Agaricomycetes</taxon>
        <taxon>Agaricomycetidae</taxon>
        <taxon>Agaricales</taxon>
        <taxon>Marasmiineae</taxon>
        <taxon>Mycenaceae</taxon>
        <taxon>Mycena</taxon>
    </lineage>
</organism>
<feature type="compositionally biased region" description="Low complexity" evidence="1">
    <location>
        <begin position="373"/>
        <end position="388"/>
    </location>
</feature>
<sequence length="473" mass="49382">MLGLGGEKQMAAQIWRAMEDGYGKSTIAGRLVAENAWNACKLEKYLNNKDPVKAYVNAKFLAWCDFTSQGAVNNERTYIAGLVAGLSSEFIPIIPMIINAATPIEAHQITKSFKSVVNIVGGVTPSSTVMATNAAAVPVTCSNCKKRGHTIEKCWSKGGGRKGQAPAWFGRRGGNQNGDGGSGGNQDVTTSMNVIALHAVASLATCDTTLDNAGFPEAPDLIDGVDMGNRPEIFVATANPMVYSVVGQVVPTYLDSGTSDHCFTNRSDFSSYVPQSRTGQAAPVGEAGTFKILGKGTVIKEFMVNGGNKLGVQVLDGVMVGYLGGDSGYRILTNGGKVVAAGDVIFEHGNPHRTLANVDAPTDNDLAPPPTAISPSTAPTAKTSASSSVLPADQIATTPPLVSLPEAGPDAMPPLPTIIAEPALPPHRSGRSAHASHRAIKSRESEARVAADAQAGRDYALEEAQPRCRKVQG</sequence>
<dbReference type="AlphaFoldDB" id="A0AAD2Q6A6"/>
<evidence type="ECO:0000313" key="3">
    <source>
        <dbReference type="Proteomes" id="UP001295794"/>
    </source>
</evidence>
<evidence type="ECO:0000256" key="1">
    <source>
        <dbReference type="SAM" id="MobiDB-lite"/>
    </source>
</evidence>
<reference evidence="2" key="1">
    <citation type="submission" date="2023-11" db="EMBL/GenBank/DDBJ databases">
        <authorList>
            <person name="De Vega J J."/>
            <person name="De Vega J J."/>
        </authorList>
    </citation>
    <scope>NUCLEOTIDE SEQUENCE</scope>
</reference>
<gene>
    <name evidence="2" type="ORF">MYCIT1_LOCUS31731</name>
</gene>
<feature type="region of interest" description="Disordered" evidence="1">
    <location>
        <begin position="355"/>
        <end position="473"/>
    </location>
</feature>